<reference evidence="3" key="1">
    <citation type="journal article" date="2019" name="Int. J. Syst. Evol. Microbiol.">
        <title>The Global Catalogue of Microorganisms (GCM) 10K type strain sequencing project: providing services to taxonomists for standard genome sequencing and annotation.</title>
        <authorList>
            <consortium name="The Broad Institute Genomics Platform"/>
            <consortium name="The Broad Institute Genome Sequencing Center for Infectious Disease"/>
            <person name="Wu L."/>
            <person name="Ma J."/>
        </authorList>
    </citation>
    <scope>NUCLEOTIDE SEQUENCE [LARGE SCALE GENOMIC DNA]</scope>
    <source>
        <strain evidence="3">CGMCC 4.7093</strain>
    </source>
</reference>
<feature type="transmembrane region" description="Helical" evidence="1">
    <location>
        <begin position="20"/>
        <end position="40"/>
    </location>
</feature>
<proteinExistence type="predicted"/>
<accession>A0ABV9YTQ2</accession>
<feature type="transmembrane region" description="Helical" evidence="1">
    <location>
        <begin position="131"/>
        <end position="147"/>
    </location>
</feature>
<sequence length="232" mass="24358">MDELIDVSIVGEPVVYGAGLFALLIVVFATALASPIVSVAHEGGHMVMAVLTFRGFSSWRYTDKGTETRGVKTGWGPGLLLTLVAGFLTPPLLGVAGAAVLAGGNAWGVLVVAAILLFGAFLYAGEVSANIFTALLLGAVLLVLWRGSSLLQLTVAAGIVWLLLLGGVYQAVRMSRAEKTCAAQMARATLIPTIVWQGFWLAVALVSLYAGARLLFVGDGWPDGVWPFDERV</sequence>
<keyword evidence="1" id="KW-1133">Transmembrane helix</keyword>
<name>A0ABV9YTQ2_9PSEU</name>
<feature type="transmembrane region" description="Helical" evidence="1">
    <location>
        <begin position="106"/>
        <end position="124"/>
    </location>
</feature>
<evidence type="ECO:0000313" key="3">
    <source>
        <dbReference type="Proteomes" id="UP001595947"/>
    </source>
</evidence>
<gene>
    <name evidence="2" type="ORF">ACFPBZ_17405</name>
</gene>
<comment type="caution">
    <text evidence="2">The sequence shown here is derived from an EMBL/GenBank/DDBJ whole genome shotgun (WGS) entry which is preliminary data.</text>
</comment>
<organism evidence="2 3">
    <name type="scientific">Actinomycetospora atypica</name>
    <dbReference type="NCBI Taxonomy" id="1290095"/>
    <lineage>
        <taxon>Bacteria</taxon>
        <taxon>Bacillati</taxon>
        <taxon>Actinomycetota</taxon>
        <taxon>Actinomycetes</taxon>
        <taxon>Pseudonocardiales</taxon>
        <taxon>Pseudonocardiaceae</taxon>
        <taxon>Actinomycetospora</taxon>
    </lineage>
</organism>
<dbReference type="RefSeq" id="WP_378037342.1">
    <property type="nucleotide sequence ID" value="NZ_JBHSIV010000018.1"/>
</dbReference>
<keyword evidence="1" id="KW-0472">Membrane</keyword>
<keyword evidence="1" id="KW-0812">Transmembrane</keyword>
<evidence type="ECO:0000313" key="2">
    <source>
        <dbReference type="EMBL" id="MFC5064001.1"/>
    </source>
</evidence>
<feature type="transmembrane region" description="Helical" evidence="1">
    <location>
        <begin position="79"/>
        <end position="100"/>
    </location>
</feature>
<feature type="transmembrane region" description="Helical" evidence="1">
    <location>
        <begin position="153"/>
        <end position="172"/>
    </location>
</feature>
<evidence type="ECO:0000256" key="1">
    <source>
        <dbReference type="SAM" id="Phobius"/>
    </source>
</evidence>
<dbReference type="InterPro" id="IPR049500">
    <property type="entry name" value="Peptidase_M50B-like"/>
</dbReference>
<protein>
    <submittedName>
        <fullName evidence="2">M50 family metallopeptidase</fullName>
    </submittedName>
</protein>
<dbReference type="Proteomes" id="UP001595947">
    <property type="component" value="Unassembled WGS sequence"/>
</dbReference>
<keyword evidence="3" id="KW-1185">Reference proteome</keyword>
<dbReference type="Pfam" id="PF13398">
    <property type="entry name" value="Peptidase_M50B"/>
    <property type="match status" value="1"/>
</dbReference>
<dbReference type="EMBL" id="JBHSIV010000018">
    <property type="protein sequence ID" value="MFC5064001.1"/>
    <property type="molecule type" value="Genomic_DNA"/>
</dbReference>
<feature type="transmembrane region" description="Helical" evidence="1">
    <location>
        <begin position="193"/>
        <end position="216"/>
    </location>
</feature>